<name>X1IZH3_9ZZZZ</name>
<protein>
    <submittedName>
        <fullName evidence="1">Uncharacterized protein</fullName>
    </submittedName>
</protein>
<accession>X1IZH3</accession>
<proteinExistence type="predicted"/>
<reference evidence="1" key="1">
    <citation type="journal article" date="2014" name="Front. Microbiol.">
        <title>High frequency of phylogenetically diverse reductive dehalogenase-homologous genes in deep subseafloor sedimentary metagenomes.</title>
        <authorList>
            <person name="Kawai M."/>
            <person name="Futagami T."/>
            <person name="Toyoda A."/>
            <person name="Takaki Y."/>
            <person name="Nishi S."/>
            <person name="Hori S."/>
            <person name="Arai W."/>
            <person name="Tsubouchi T."/>
            <person name="Morono Y."/>
            <person name="Uchiyama I."/>
            <person name="Ito T."/>
            <person name="Fujiyama A."/>
            <person name="Inagaki F."/>
            <person name="Takami H."/>
        </authorList>
    </citation>
    <scope>NUCLEOTIDE SEQUENCE</scope>
    <source>
        <strain evidence="1">Expedition CK06-06</strain>
    </source>
</reference>
<comment type="caution">
    <text evidence="1">The sequence shown here is derived from an EMBL/GenBank/DDBJ whole genome shotgun (WGS) entry which is preliminary data.</text>
</comment>
<organism evidence="1">
    <name type="scientific">marine sediment metagenome</name>
    <dbReference type="NCBI Taxonomy" id="412755"/>
    <lineage>
        <taxon>unclassified sequences</taxon>
        <taxon>metagenomes</taxon>
        <taxon>ecological metagenomes</taxon>
    </lineage>
</organism>
<sequence length="200" mass="23165">AYRRLSRVDIRRMYRVGVLNEAEVLGAYSELGYNERDAKRMSAFTVKQVLATQSKFTSANIVSAYAKYTINRSEARSLLLDVGVRSENIDFILTSAEYKREWELTDSRIAAIHNLYRKEVYTADKARAELLRLDLPAERVDVLMEQWYIDEKDKPPRYWTTAQTLAFIKAELILPARGKAELVNLGYDTEHIAVYMRSIE</sequence>
<dbReference type="AlphaFoldDB" id="X1IZH3"/>
<gene>
    <name evidence="1" type="ORF">S03H2_45496</name>
</gene>
<dbReference type="EMBL" id="BARU01028508">
    <property type="protein sequence ID" value="GAH71459.1"/>
    <property type="molecule type" value="Genomic_DNA"/>
</dbReference>
<evidence type="ECO:0000313" key="1">
    <source>
        <dbReference type="EMBL" id="GAH71459.1"/>
    </source>
</evidence>
<feature type="non-terminal residue" evidence="1">
    <location>
        <position position="1"/>
    </location>
</feature>